<comment type="caution">
    <text evidence="1">The sequence shown here is derived from an EMBL/GenBank/DDBJ whole genome shotgun (WGS) entry which is preliminary data.</text>
</comment>
<organism evidence="1 2">
    <name type="scientific">Inconstantimicrobium mannanitabidum</name>
    <dbReference type="NCBI Taxonomy" id="1604901"/>
    <lineage>
        <taxon>Bacteria</taxon>
        <taxon>Bacillati</taxon>
        <taxon>Bacillota</taxon>
        <taxon>Clostridia</taxon>
        <taxon>Eubacteriales</taxon>
        <taxon>Clostridiaceae</taxon>
        <taxon>Inconstantimicrobium</taxon>
    </lineage>
</organism>
<proteinExistence type="predicted"/>
<dbReference type="EMBL" id="BROD01000001">
    <property type="protein sequence ID" value="GKX64951.1"/>
    <property type="molecule type" value="Genomic_DNA"/>
</dbReference>
<keyword evidence="2" id="KW-1185">Reference proteome</keyword>
<reference evidence="1" key="1">
    <citation type="journal article" date="2025" name="Int. J. Syst. Evol. Microbiol.">
        <title>Inconstantimicrobium mannanitabidum sp. nov., a novel member of the family Clostridiaceae isolated from anoxic soil under the treatment of reductive soil disinfestation.</title>
        <authorList>
            <person name="Ueki A."/>
            <person name="Tonouchi A."/>
            <person name="Honma S."/>
            <person name="Kaku N."/>
            <person name="Ueki K."/>
        </authorList>
    </citation>
    <scope>NUCLEOTIDE SEQUENCE</scope>
    <source>
        <strain evidence="1">TW13</strain>
    </source>
</reference>
<evidence type="ECO:0000313" key="1">
    <source>
        <dbReference type="EMBL" id="GKX64951.1"/>
    </source>
</evidence>
<evidence type="ECO:0000313" key="2">
    <source>
        <dbReference type="Proteomes" id="UP001058074"/>
    </source>
</evidence>
<dbReference type="Proteomes" id="UP001058074">
    <property type="component" value="Unassembled WGS sequence"/>
</dbReference>
<sequence>MRRFNTSEKIKKIMLSYLIIIFTLTIVIVAIVFFVGDNKKGEAYGKDSAKQFVINDKEVNVTKSKLNKIKVYRASSGKTEEMDLEVYIIGVVSAEMPANFDKEALKAQAVAARTFAINKIMERCSQANGADICDTVHCQAYLDKDKRMESWDQNKAQEYYEKIKAAVNETAGEVVTYNGSIIKYPQYFAISAGKTEDSIDVFNEDIPYLKSVPSKGEEIAPKYKASKNVSINEFINIVNSKYPNSNLKSAQVKKSVSILSRTVSGAVKEIQLGCQKITGVDFRKIFELNSSNFSLDFNESSITITCFGYGHDVGMSQWGANIMAKSGHSYREILNHYYSGTNISKLDAN</sequence>
<accession>A0ACB5R7L6</accession>
<gene>
    <name evidence="1" type="primary">spoIIC</name>
    <name evidence="1" type="ORF">rsdtw13_02090</name>
</gene>
<protein>
    <submittedName>
        <fullName evidence="1">Stage II sporulation protein D</fullName>
    </submittedName>
</protein>
<name>A0ACB5R7L6_9CLOT</name>